<dbReference type="Proteomes" id="UP001301731">
    <property type="component" value="Chromosome"/>
</dbReference>
<name>A0ABZ0M2F7_9ACTN</name>
<dbReference type="InterPro" id="IPR006342">
    <property type="entry name" value="FkbM_mtfrase"/>
</dbReference>
<dbReference type="Pfam" id="PF05050">
    <property type="entry name" value="Methyltransf_21"/>
    <property type="match status" value="1"/>
</dbReference>
<evidence type="ECO:0000313" key="3">
    <source>
        <dbReference type="Proteomes" id="UP001301731"/>
    </source>
</evidence>
<dbReference type="EC" id="2.1.1.-" evidence="2"/>
<dbReference type="GO" id="GO:0008168">
    <property type="term" value="F:methyltransferase activity"/>
    <property type="evidence" value="ECO:0007669"/>
    <property type="project" value="UniProtKB-KW"/>
</dbReference>
<reference evidence="2 3" key="1">
    <citation type="submission" date="2023-10" db="EMBL/GenBank/DDBJ databases">
        <title>The genome sequence of Streptomyces sp. HUAS YS2.</title>
        <authorList>
            <person name="Mo P."/>
        </authorList>
    </citation>
    <scope>NUCLEOTIDE SEQUENCE [LARGE SCALE GENOMIC DNA]</scope>
    <source>
        <strain evidence="2 3">HUAS YS2</strain>
    </source>
</reference>
<dbReference type="InterPro" id="IPR029063">
    <property type="entry name" value="SAM-dependent_MTases_sf"/>
</dbReference>
<keyword evidence="2" id="KW-0489">Methyltransferase</keyword>
<dbReference type="EMBL" id="CP137573">
    <property type="protein sequence ID" value="WOX25815.1"/>
    <property type="molecule type" value="Genomic_DNA"/>
</dbReference>
<feature type="domain" description="Methyltransferase FkbM" evidence="1">
    <location>
        <begin position="64"/>
        <end position="245"/>
    </location>
</feature>
<evidence type="ECO:0000259" key="1">
    <source>
        <dbReference type="Pfam" id="PF05050"/>
    </source>
</evidence>
<protein>
    <submittedName>
        <fullName evidence="2">FkbM family methyltransferase</fullName>
        <ecNumber evidence="2">2.1.1.-</ecNumber>
    </submittedName>
</protein>
<dbReference type="InterPro" id="IPR052514">
    <property type="entry name" value="SAM-dependent_MTase"/>
</dbReference>
<dbReference type="GO" id="GO:0032259">
    <property type="term" value="P:methylation"/>
    <property type="evidence" value="ECO:0007669"/>
    <property type="project" value="UniProtKB-KW"/>
</dbReference>
<dbReference type="RefSeq" id="WP_318108571.1">
    <property type="nucleotide sequence ID" value="NZ_CP137573.1"/>
</dbReference>
<sequence length="269" mass="29289">MTGPRGTQPPAAATEGTSVYELPNGRRITCVSPAEAKVLWAEAVDAGLYKSAADALRPGDTVLDIGANIGIVSLMFGWTTPDLRIVSVEPAPTTFACLEANLRRHLPGAVAVRSAVADRAGRRTFTYYPRSTGNSGLFADQRADDENTRVFLRNTGIPEEYIGEFVKDLHRGIDMDVQTLTVSDLIRAHELREVSLLKIDVERAEHLVLAGVEDEHWPLIGRIVAEVHDEAGRLRTLTGLLERHGFTVAVSQQPNLAGTDLYELAATRP</sequence>
<keyword evidence="3" id="KW-1185">Reference proteome</keyword>
<keyword evidence="2" id="KW-0808">Transferase</keyword>
<dbReference type="Gene3D" id="3.40.50.150">
    <property type="entry name" value="Vaccinia Virus protein VP39"/>
    <property type="match status" value="1"/>
</dbReference>
<dbReference type="NCBIfam" id="TIGR01444">
    <property type="entry name" value="fkbM_fam"/>
    <property type="match status" value="1"/>
</dbReference>
<proteinExistence type="predicted"/>
<dbReference type="SUPFAM" id="SSF53335">
    <property type="entry name" value="S-adenosyl-L-methionine-dependent methyltransferases"/>
    <property type="match status" value="1"/>
</dbReference>
<evidence type="ECO:0000313" key="2">
    <source>
        <dbReference type="EMBL" id="WOX25815.1"/>
    </source>
</evidence>
<organism evidence="2 3">
    <name type="scientific">Streptomyces solicathayae</name>
    <dbReference type="NCBI Taxonomy" id="3081768"/>
    <lineage>
        <taxon>Bacteria</taxon>
        <taxon>Bacillati</taxon>
        <taxon>Actinomycetota</taxon>
        <taxon>Actinomycetes</taxon>
        <taxon>Kitasatosporales</taxon>
        <taxon>Streptomycetaceae</taxon>
        <taxon>Streptomyces</taxon>
    </lineage>
</organism>
<dbReference type="PANTHER" id="PTHR34203">
    <property type="entry name" value="METHYLTRANSFERASE, FKBM FAMILY PROTEIN"/>
    <property type="match status" value="1"/>
</dbReference>
<dbReference type="PANTHER" id="PTHR34203:SF13">
    <property type="entry name" value="EXPRESSED PROTEIN"/>
    <property type="match status" value="1"/>
</dbReference>
<accession>A0ABZ0M2F7</accession>
<gene>
    <name evidence="2" type="ORF">R2D22_32310</name>
</gene>